<keyword evidence="11" id="KW-1185">Reference proteome</keyword>
<evidence type="ECO:0000256" key="2">
    <source>
        <dbReference type="ARBA" id="ARBA00022670"/>
    </source>
</evidence>
<evidence type="ECO:0000256" key="7">
    <source>
        <dbReference type="RuleBase" id="RU003355"/>
    </source>
</evidence>
<keyword evidence="4 6" id="KW-0720">Serine protease</keyword>
<dbReference type="PROSITE" id="PS00138">
    <property type="entry name" value="SUBTILASE_SER"/>
    <property type="match status" value="1"/>
</dbReference>
<feature type="chain" id="PRO_5015493536" evidence="8">
    <location>
        <begin position="30"/>
        <end position="1090"/>
    </location>
</feature>
<dbReference type="Pfam" id="PF00082">
    <property type="entry name" value="Peptidase_S8"/>
    <property type="match status" value="1"/>
</dbReference>
<keyword evidence="2 6" id="KW-0645">Protease</keyword>
<dbReference type="EMBL" id="PVZG01000020">
    <property type="protein sequence ID" value="PRY21347.1"/>
    <property type="molecule type" value="Genomic_DNA"/>
</dbReference>
<dbReference type="AlphaFoldDB" id="A0A2T0RJP8"/>
<evidence type="ECO:0000256" key="1">
    <source>
        <dbReference type="ARBA" id="ARBA00011073"/>
    </source>
</evidence>
<feature type="active site" description="Charge relay system" evidence="5 6">
    <location>
        <position position="431"/>
    </location>
</feature>
<dbReference type="InterPro" id="IPR015500">
    <property type="entry name" value="Peptidase_S8_subtilisin-rel"/>
</dbReference>
<proteinExistence type="inferred from homology"/>
<evidence type="ECO:0000313" key="10">
    <source>
        <dbReference type="EMBL" id="PRY21347.1"/>
    </source>
</evidence>
<reference evidence="10 11" key="1">
    <citation type="submission" date="2018-03" db="EMBL/GenBank/DDBJ databases">
        <title>Genomic Encyclopedia of Archaeal and Bacterial Type Strains, Phase II (KMG-II): from individual species to whole genera.</title>
        <authorList>
            <person name="Goeker M."/>
        </authorList>
    </citation>
    <scope>NUCLEOTIDE SEQUENCE [LARGE SCALE GENOMIC DNA]</scope>
    <source>
        <strain evidence="10 11">DSM 45348</strain>
    </source>
</reference>
<dbReference type="PROSITE" id="PS00136">
    <property type="entry name" value="SUBTILASE_ASP"/>
    <property type="match status" value="1"/>
</dbReference>
<evidence type="ECO:0000256" key="3">
    <source>
        <dbReference type="ARBA" id="ARBA00022801"/>
    </source>
</evidence>
<dbReference type="RefSeq" id="WP_146164224.1">
    <property type="nucleotide sequence ID" value="NZ_PVZG01000020.1"/>
</dbReference>
<dbReference type="GO" id="GO:0004252">
    <property type="term" value="F:serine-type endopeptidase activity"/>
    <property type="evidence" value="ECO:0007669"/>
    <property type="project" value="UniProtKB-UniRule"/>
</dbReference>
<comment type="similarity">
    <text evidence="1 6 7">Belongs to the peptidase S8 family.</text>
</comment>
<dbReference type="PANTHER" id="PTHR43399">
    <property type="entry name" value="SUBTILISIN-RELATED"/>
    <property type="match status" value="1"/>
</dbReference>
<evidence type="ECO:0000256" key="8">
    <source>
        <dbReference type="SAM" id="SignalP"/>
    </source>
</evidence>
<evidence type="ECO:0000256" key="4">
    <source>
        <dbReference type="ARBA" id="ARBA00022825"/>
    </source>
</evidence>
<dbReference type="PRINTS" id="PR00723">
    <property type="entry name" value="SUBTILISIN"/>
</dbReference>
<dbReference type="Gene3D" id="3.40.50.200">
    <property type="entry name" value="Peptidase S8/S53 domain"/>
    <property type="match status" value="1"/>
</dbReference>
<sequence>MRPRRVSAALIAAVTALAVGAVAPAAAHAAPPVPAARAVPVSVTLITGDTVTVDDRGGLSLQRAPGRERVPFLSRTSGEHRYVIPADALPLVRAGRLDQRLFDLTALRDFGYTGDADLPLLVAYPESGRRKGSSGVRSALGATVRVARDLPAVGALAVRAPRSARAGLWTSLSTGTPTARTLRPGIERVHLDGKRKINLDVSVPQVGAPAAWAEGLDGTGVTVAVLDTGIDATHPDFAGRIVASENFTADPDADDVVGHGTHVASTIAGSGAKSGGRYKGVAPGAKLAVGKVCELDGCPDSAILAGMEWAAREAPVVNISIGGTDEPGLDPLEQAVNDLTAKYGALFVISAGNDGGTATIESPGSADAALTVGAVDDQDQLAYFSSRGPRVGDDALKPDLTAPGVGIVAAAAAHGQVGSPADGYVSLDGTSMATPHVAGAAAIVTQQHPGWSPARRKSLLMGAAKPTAGLGGYAQGAGRLDVDRAVHQAVSVDEGSVSFGRAAWPHADDVPVSRTITYRNAGAEDVALSLALEAEGSTFSLGAAGLTVPAGGTATTTVTADTRADGPYGLLSGRVVATGPGGVRVETPIAVNRESEVYDVTFQHVGRDGEDALDYLTALRSLTGGPSFDSFGGTASTTVRVPKGEYGMFSWIYGEDDVSMLVQPKLVVDRPQTIKLDARRAGPVSITPPVTDAGQALLAVNIIWSGEFFGTNATMVGAEGVGAYVGQVGDDGDPDRFAASINSVYARPDGAGGYSGTPYTYEASYGRRGAFYDGFVKKLRRGEMARIDGSYRQEAAGDTVTGFKWNKPNAGPAPSWSVGFPTQTPFRRTEWLSTDDGVLWSGQFVQMVRPPNSFPSFLSSSGVPDARFEAGRGYRQEWNVAGFAPSMAGDSRGAWRSGDYLVAGVPLFSEGTGALGSSAVEKARTALYSDGELIGEQAGSLAQFEVPAAAAPYRLEMSASRGAPHRLSTSVSASWTFTSGTGDYVLPLSTVRFHPRLDDHNAAPAGGFAVPVTVERPADSTAGPNRTFSAEFSTDDGASWQPAPVTGAGDHRTIRVTNAPGGAVSLRVHAIDRAGNTATITVVRAYAVRG</sequence>
<dbReference type="InterPro" id="IPR023827">
    <property type="entry name" value="Peptidase_S8_Asp-AS"/>
</dbReference>
<feature type="signal peptide" evidence="8">
    <location>
        <begin position="1"/>
        <end position="29"/>
    </location>
</feature>
<dbReference type="OrthoDB" id="5167143at2"/>
<evidence type="ECO:0000256" key="6">
    <source>
        <dbReference type="PROSITE-ProRule" id="PRU01240"/>
    </source>
</evidence>
<dbReference type="Proteomes" id="UP000239209">
    <property type="component" value="Unassembled WGS sequence"/>
</dbReference>
<dbReference type="InterPro" id="IPR022398">
    <property type="entry name" value="Peptidase_S8_His-AS"/>
</dbReference>
<feature type="domain" description="Peptidase S8/S53" evidence="9">
    <location>
        <begin position="218"/>
        <end position="466"/>
    </location>
</feature>
<protein>
    <submittedName>
        <fullName evidence="10">Subtilisin family serine protease</fullName>
    </submittedName>
</protein>
<dbReference type="InterPro" id="IPR036852">
    <property type="entry name" value="Peptidase_S8/S53_dom_sf"/>
</dbReference>
<dbReference type="SUPFAM" id="SSF52743">
    <property type="entry name" value="Subtilisin-like"/>
    <property type="match status" value="1"/>
</dbReference>
<accession>A0A2T0RJP8</accession>
<name>A0A2T0RJP8_9ACTN</name>
<evidence type="ECO:0000313" key="11">
    <source>
        <dbReference type="Proteomes" id="UP000239209"/>
    </source>
</evidence>
<evidence type="ECO:0000256" key="5">
    <source>
        <dbReference type="PIRSR" id="PIRSR615500-1"/>
    </source>
</evidence>
<feature type="active site" description="Charge relay system" evidence="5 6">
    <location>
        <position position="227"/>
    </location>
</feature>
<dbReference type="InterPro" id="IPR023828">
    <property type="entry name" value="Peptidase_S8_Ser-AS"/>
</dbReference>
<organism evidence="10 11">
    <name type="scientific">Pseudosporangium ferrugineum</name>
    <dbReference type="NCBI Taxonomy" id="439699"/>
    <lineage>
        <taxon>Bacteria</taxon>
        <taxon>Bacillati</taxon>
        <taxon>Actinomycetota</taxon>
        <taxon>Actinomycetes</taxon>
        <taxon>Micromonosporales</taxon>
        <taxon>Micromonosporaceae</taxon>
        <taxon>Pseudosporangium</taxon>
    </lineage>
</organism>
<dbReference type="PROSITE" id="PS51892">
    <property type="entry name" value="SUBTILASE"/>
    <property type="match status" value="1"/>
</dbReference>
<gene>
    <name evidence="10" type="ORF">CLV70_12057</name>
</gene>
<keyword evidence="3 6" id="KW-0378">Hydrolase</keyword>
<dbReference type="PROSITE" id="PS00137">
    <property type="entry name" value="SUBTILASE_HIS"/>
    <property type="match status" value="1"/>
</dbReference>
<evidence type="ECO:0000259" key="9">
    <source>
        <dbReference type="Pfam" id="PF00082"/>
    </source>
</evidence>
<comment type="caution">
    <text evidence="10">The sequence shown here is derived from an EMBL/GenBank/DDBJ whole genome shotgun (WGS) entry which is preliminary data.</text>
</comment>
<dbReference type="PANTHER" id="PTHR43399:SF4">
    <property type="entry name" value="CELL WALL-ASSOCIATED PROTEASE"/>
    <property type="match status" value="1"/>
</dbReference>
<dbReference type="GO" id="GO:0006508">
    <property type="term" value="P:proteolysis"/>
    <property type="evidence" value="ECO:0007669"/>
    <property type="project" value="UniProtKB-KW"/>
</dbReference>
<dbReference type="InterPro" id="IPR000209">
    <property type="entry name" value="Peptidase_S8/S53_dom"/>
</dbReference>
<keyword evidence="8" id="KW-0732">Signal</keyword>
<dbReference type="InterPro" id="IPR051048">
    <property type="entry name" value="Peptidase_S8/S53_subtilisin"/>
</dbReference>
<feature type="active site" description="Charge relay system" evidence="5 6">
    <location>
        <position position="259"/>
    </location>
</feature>